<keyword evidence="3" id="KW-0847">Vitamin C</keyword>
<dbReference type="PANTHER" id="PTHR12907">
    <property type="entry name" value="EGL NINE HOMOLOG-RELATED"/>
    <property type="match status" value="1"/>
</dbReference>
<dbReference type="Gene3D" id="2.60.120.620">
    <property type="entry name" value="q2cbj1_9rhob like domain"/>
    <property type="match status" value="1"/>
</dbReference>
<dbReference type="InterPro" id="IPR006620">
    <property type="entry name" value="Pro_4_hyd_alph"/>
</dbReference>
<organism evidence="8 9">
    <name type="scientific">Terasakiispira papahanaumokuakeensis</name>
    <dbReference type="NCBI Taxonomy" id="197479"/>
    <lineage>
        <taxon>Bacteria</taxon>
        <taxon>Pseudomonadati</taxon>
        <taxon>Pseudomonadota</taxon>
        <taxon>Gammaproteobacteria</taxon>
        <taxon>Oceanospirillales</taxon>
        <taxon>Terasakiispira</taxon>
    </lineage>
</organism>
<evidence type="ECO:0000256" key="3">
    <source>
        <dbReference type="ARBA" id="ARBA00022896"/>
    </source>
</evidence>
<evidence type="ECO:0000256" key="6">
    <source>
        <dbReference type="ARBA" id="ARBA00023004"/>
    </source>
</evidence>
<evidence type="ECO:0000256" key="2">
    <source>
        <dbReference type="ARBA" id="ARBA00022723"/>
    </source>
</evidence>
<keyword evidence="9" id="KW-1185">Reference proteome</keyword>
<evidence type="ECO:0000259" key="7">
    <source>
        <dbReference type="PROSITE" id="PS51471"/>
    </source>
</evidence>
<accession>A0A1E2VFY1</accession>
<keyword evidence="4" id="KW-0223">Dioxygenase</keyword>
<evidence type="ECO:0000313" key="8">
    <source>
        <dbReference type="EMBL" id="ODC05565.1"/>
    </source>
</evidence>
<dbReference type="PROSITE" id="PS51471">
    <property type="entry name" value="FE2OG_OXY"/>
    <property type="match status" value="1"/>
</dbReference>
<gene>
    <name evidence="8" type="ORF">BFW38_17405</name>
</gene>
<dbReference type="STRING" id="197479.BFW38_17405"/>
<dbReference type="AlphaFoldDB" id="A0A1E2VFY1"/>
<dbReference type="InterPro" id="IPR005123">
    <property type="entry name" value="Oxoglu/Fe-dep_dioxygenase_dom"/>
</dbReference>
<evidence type="ECO:0000256" key="1">
    <source>
        <dbReference type="ARBA" id="ARBA00001961"/>
    </source>
</evidence>
<dbReference type="GO" id="GO:0031543">
    <property type="term" value="F:peptidyl-proline dioxygenase activity"/>
    <property type="evidence" value="ECO:0007669"/>
    <property type="project" value="TreeGrafter"/>
</dbReference>
<dbReference type="Pfam" id="PF13640">
    <property type="entry name" value="2OG-FeII_Oxy_3"/>
    <property type="match status" value="1"/>
</dbReference>
<dbReference type="GO" id="GO:0008198">
    <property type="term" value="F:ferrous iron binding"/>
    <property type="evidence" value="ECO:0007669"/>
    <property type="project" value="TreeGrafter"/>
</dbReference>
<comment type="cofactor">
    <cofactor evidence="1">
        <name>L-ascorbate</name>
        <dbReference type="ChEBI" id="CHEBI:38290"/>
    </cofactor>
</comment>
<dbReference type="PANTHER" id="PTHR12907:SF26">
    <property type="entry name" value="HIF PROLYL HYDROXYLASE, ISOFORM C"/>
    <property type="match status" value="1"/>
</dbReference>
<dbReference type="InterPro" id="IPR044862">
    <property type="entry name" value="Pro_4_hyd_alph_FE2OG_OXY"/>
</dbReference>
<dbReference type="Proteomes" id="UP000094291">
    <property type="component" value="Unassembled WGS sequence"/>
</dbReference>
<dbReference type="InterPro" id="IPR051559">
    <property type="entry name" value="HIF_prolyl_hydroxylases"/>
</dbReference>
<dbReference type="GO" id="GO:0071456">
    <property type="term" value="P:cellular response to hypoxia"/>
    <property type="evidence" value="ECO:0007669"/>
    <property type="project" value="TreeGrafter"/>
</dbReference>
<keyword evidence="2" id="KW-0479">Metal-binding</keyword>
<dbReference type="EMBL" id="MDTQ01000001">
    <property type="protein sequence ID" value="ODC05565.1"/>
    <property type="molecule type" value="Genomic_DNA"/>
</dbReference>
<protein>
    <submittedName>
        <fullName evidence="8">2OG-Fe(II) oxygenase</fullName>
    </submittedName>
</protein>
<name>A0A1E2VFY1_9GAMM</name>
<comment type="caution">
    <text evidence="8">The sequence shown here is derived from an EMBL/GenBank/DDBJ whole genome shotgun (WGS) entry which is preliminary data.</text>
</comment>
<evidence type="ECO:0000313" key="9">
    <source>
        <dbReference type="Proteomes" id="UP000094291"/>
    </source>
</evidence>
<reference evidence="8 9" key="1">
    <citation type="submission" date="2016-08" db="EMBL/GenBank/DDBJ databases">
        <authorList>
            <person name="Seilhamer J.J."/>
        </authorList>
    </citation>
    <scope>NUCLEOTIDE SEQUENCE [LARGE SCALE GENOMIC DNA]</scope>
    <source>
        <strain evidence="8 9">PH27A</strain>
    </source>
</reference>
<keyword evidence="6" id="KW-0408">Iron</keyword>
<keyword evidence="5" id="KW-0560">Oxidoreductase</keyword>
<dbReference type="SMART" id="SM00702">
    <property type="entry name" value="P4Hc"/>
    <property type="match status" value="1"/>
</dbReference>
<evidence type="ECO:0000256" key="4">
    <source>
        <dbReference type="ARBA" id="ARBA00022964"/>
    </source>
</evidence>
<dbReference type="GO" id="GO:0031418">
    <property type="term" value="F:L-ascorbic acid binding"/>
    <property type="evidence" value="ECO:0007669"/>
    <property type="project" value="UniProtKB-KW"/>
</dbReference>
<proteinExistence type="predicted"/>
<evidence type="ECO:0000256" key="5">
    <source>
        <dbReference type="ARBA" id="ARBA00023002"/>
    </source>
</evidence>
<feature type="domain" description="Fe2OG dioxygenase" evidence="7">
    <location>
        <begin position="95"/>
        <end position="197"/>
    </location>
</feature>
<sequence length="209" mass="24032">MQWDFSTLIDGLAEDYWFVAPDFVPPSLCQRLYDDLKALDQAHVLTEAGIGRQQQHQLNQQIRGDRTHWLEGQTAPQKDYLEMMRQLKDALNRALFLGLFEYESHYALYPPGTFYRKHLDSLKGRSNRVVTTILYLNPQWDERNGGEMVMYDPNTGQTVTRVTPQQGTLACFMSELMPHEVRPTQADRASITGWFRINASLGPVIDPAL</sequence>